<evidence type="ECO:0000313" key="4">
    <source>
        <dbReference type="EMBL" id="SEM34764.1"/>
    </source>
</evidence>
<evidence type="ECO:0000256" key="2">
    <source>
        <dbReference type="ARBA" id="ARBA00023239"/>
    </source>
</evidence>
<dbReference type="PANTHER" id="PTHR42818:SF1">
    <property type="entry name" value="SULFOPYRUVATE DECARBOXYLASE"/>
    <property type="match status" value="1"/>
</dbReference>
<proteinExistence type="predicted"/>
<dbReference type="STRING" id="235985.SAMN05414137_124104"/>
<dbReference type="eggNOG" id="COG4032">
    <property type="taxonomic scope" value="Bacteria"/>
</dbReference>
<dbReference type="CDD" id="cd07035">
    <property type="entry name" value="TPP_PYR_POX_like"/>
    <property type="match status" value="1"/>
</dbReference>
<name>A0A1H7XMB1_STRJI</name>
<keyword evidence="5" id="KW-1185">Reference proteome</keyword>
<evidence type="ECO:0000259" key="3">
    <source>
        <dbReference type="Pfam" id="PF02776"/>
    </source>
</evidence>
<sequence>MITDLAGVREPERAVPPQRDLPVDFADQLLQHGYGPFFGTPCGVLAPLLTALEDRTGLLTIPREDNAVGVAAGASLAGRTPVVLMQNSGLGQSVNALASLVVPYRIPMLLIVSLRGHAPDTTQENLGMGRLTEPILAELGIPTERLTRERDLGALMEWADDRIRHSRGTAAVLIGPAAFGWQVAA</sequence>
<organism evidence="4 5">
    <name type="scientific">Streptacidiphilus jiangxiensis</name>
    <dbReference type="NCBI Taxonomy" id="235985"/>
    <lineage>
        <taxon>Bacteria</taxon>
        <taxon>Bacillati</taxon>
        <taxon>Actinomycetota</taxon>
        <taxon>Actinomycetes</taxon>
        <taxon>Kitasatosporales</taxon>
        <taxon>Streptomycetaceae</taxon>
        <taxon>Streptacidiphilus</taxon>
    </lineage>
</organism>
<dbReference type="GO" id="GO:0000287">
    <property type="term" value="F:magnesium ion binding"/>
    <property type="evidence" value="ECO:0007669"/>
    <property type="project" value="UniProtKB-ARBA"/>
</dbReference>
<dbReference type="InterPro" id="IPR012001">
    <property type="entry name" value="Thiamin_PyroP_enz_TPP-bd_dom"/>
</dbReference>
<dbReference type="Proteomes" id="UP000183015">
    <property type="component" value="Unassembled WGS sequence"/>
</dbReference>
<dbReference type="AlphaFoldDB" id="A0A1H7XMB1"/>
<dbReference type="Pfam" id="PF02776">
    <property type="entry name" value="TPP_enzyme_N"/>
    <property type="match status" value="1"/>
</dbReference>
<dbReference type="OrthoDB" id="9785953at2"/>
<evidence type="ECO:0000313" key="5">
    <source>
        <dbReference type="Proteomes" id="UP000183015"/>
    </source>
</evidence>
<dbReference type="InterPro" id="IPR051818">
    <property type="entry name" value="TPP_dependent_decarboxylase"/>
</dbReference>
<dbReference type="EMBL" id="FOAZ01000024">
    <property type="protein sequence ID" value="SEM34764.1"/>
    <property type="molecule type" value="Genomic_DNA"/>
</dbReference>
<feature type="domain" description="Thiamine pyrophosphate enzyme N-terminal TPP-binding" evidence="3">
    <location>
        <begin position="25"/>
        <end position="116"/>
    </location>
</feature>
<dbReference type="PANTHER" id="PTHR42818">
    <property type="entry name" value="SULFOPYRUVATE DECARBOXYLASE SUBUNIT ALPHA"/>
    <property type="match status" value="1"/>
</dbReference>
<reference evidence="5" key="1">
    <citation type="submission" date="2016-10" db="EMBL/GenBank/DDBJ databases">
        <authorList>
            <person name="Varghese N."/>
        </authorList>
    </citation>
    <scope>NUCLEOTIDE SEQUENCE [LARGE SCALE GENOMIC DNA]</scope>
    <source>
        <strain evidence="5">DSM 45096 / BCRC 16803 / CGMCC 4.1857 / CIP 109030 / JCM 12277 / KCTC 19219 / NBRC 100920 / 33214</strain>
    </source>
</reference>
<keyword evidence="2" id="KW-0456">Lyase</keyword>
<dbReference type="GO" id="GO:0016831">
    <property type="term" value="F:carboxy-lyase activity"/>
    <property type="evidence" value="ECO:0007669"/>
    <property type="project" value="UniProtKB-KW"/>
</dbReference>
<accession>A0A1H7XMB1</accession>
<dbReference type="Gene3D" id="3.40.50.970">
    <property type="match status" value="1"/>
</dbReference>
<keyword evidence="1" id="KW-0210">Decarboxylase</keyword>
<dbReference type="GO" id="GO:0030976">
    <property type="term" value="F:thiamine pyrophosphate binding"/>
    <property type="evidence" value="ECO:0007669"/>
    <property type="project" value="InterPro"/>
</dbReference>
<dbReference type="SUPFAM" id="SSF52518">
    <property type="entry name" value="Thiamin diphosphate-binding fold (THDP-binding)"/>
    <property type="match status" value="1"/>
</dbReference>
<keyword evidence="4" id="KW-0670">Pyruvate</keyword>
<dbReference type="RefSeq" id="WP_052438842.1">
    <property type="nucleotide sequence ID" value="NZ_BBPN01000017.1"/>
</dbReference>
<protein>
    <submittedName>
        <fullName evidence="4">Phosphonopyruvate decarboxylase</fullName>
    </submittedName>
</protein>
<gene>
    <name evidence="4" type="ORF">SAMN05414137_124104</name>
</gene>
<evidence type="ECO:0000256" key="1">
    <source>
        <dbReference type="ARBA" id="ARBA00022793"/>
    </source>
</evidence>
<dbReference type="InterPro" id="IPR029061">
    <property type="entry name" value="THDP-binding"/>
</dbReference>